<dbReference type="Gene3D" id="1.20.1280.20">
    <property type="entry name" value="HscB, C-terminal domain"/>
    <property type="match status" value="1"/>
</dbReference>
<comment type="caution">
    <text evidence="6">The sequence shown here is derived from an EMBL/GenBank/DDBJ whole genome shotgun (WGS) entry which is preliminary data.</text>
</comment>
<dbReference type="GO" id="GO:0001671">
    <property type="term" value="F:ATPase activator activity"/>
    <property type="evidence" value="ECO:0007669"/>
    <property type="project" value="InterPro"/>
</dbReference>
<dbReference type="EMBL" id="LQQU01000017">
    <property type="protein sequence ID" value="KZE32787.1"/>
    <property type="molecule type" value="Genomic_DNA"/>
</dbReference>
<evidence type="ECO:0000256" key="2">
    <source>
        <dbReference type="ARBA" id="ARBA00023186"/>
    </source>
</evidence>
<name>A0A163CMF5_9NEIS</name>
<gene>
    <name evidence="4" type="primary">hscB</name>
    <name evidence="6" type="ORF">AVW16_10395</name>
</gene>
<dbReference type="InterPro" id="IPR001623">
    <property type="entry name" value="DnaJ_domain"/>
</dbReference>
<proteinExistence type="inferred from homology"/>
<dbReference type="GO" id="GO:0051259">
    <property type="term" value="P:protein complex oligomerization"/>
    <property type="evidence" value="ECO:0007669"/>
    <property type="project" value="InterPro"/>
</dbReference>
<dbReference type="GO" id="GO:0044571">
    <property type="term" value="P:[2Fe-2S] cluster assembly"/>
    <property type="evidence" value="ECO:0007669"/>
    <property type="project" value="InterPro"/>
</dbReference>
<keyword evidence="7" id="KW-1185">Reference proteome</keyword>
<dbReference type="NCBIfam" id="TIGR00714">
    <property type="entry name" value="hscB"/>
    <property type="match status" value="1"/>
</dbReference>
<dbReference type="NCBIfam" id="NF002935">
    <property type="entry name" value="PRK03578.1"/>
    <property type="match status" value="1"/>
</dbReference>
<dbReference type="Proteomes" id="UP000076625">
    <property type="component" value="Unassembled WGS sequence"/>
</dbReference>
<dbReference type="GO" id="GO:1990230">
    <property type="term" value="C:iron-sulfur cluster transfer complex"/>
    <property type="evidence" value="ECO:0007669"/>
    <property type="project" value="TreeGrafter"/>
</dbReference>
<accession>A0A163CMF5</accession>
<dbReference type="SMART" id="SM00271">
    <property type="entry name" value="DnaJ"/>
    <property type="match status" value="1"/>
</dbReference>
<dbReference type="InterPro" id="IPR036386">
    <property type="entry name" value="HscB_C_sf"/>
</dbReference>
<dbReference type="STRING" id="1452487.AVW16_10395"/>
<dbReference type="RefSeq" id="WP_066611720.1">
    <property type="nucleotide sequence ID" value="NZ_LQQU01000017.1"/>
</dbReference>
<dbReference type="Gene3D" id="1.10.287.110">
    <property type="entry name" value="DnaJ domain"/>
    <property type="match status" value="1"/>
</dbReference>
<evidence type="ECO:0000313" key="7">
    <source>
        <dbReference type="Proteomes" id="UP000076625"/>
    </source>
</evidence>
<evidence type="ECO:0000259" key="5">
    <source>
        <dbReference type="PROSITE" id="PS50076"/>
    </source>
</evidence>
<dbReference type="PANTHER" id="PTHR14021:SF15">
    <property type="entry name" value="IRON-SULFUR CLUSTER CO-CHAPERONE PROTEIN HSCB"/>
    <property type="match status" value="1"/>
</dbReference>
<dbReference type="GO" id="GO:0006457">
    <property type="term" value="P:protein folding"/>
    <property type="evidence" value="ECO:0007669"/>
    <property type="project" value="UniProtKB-UniRule"/>
</dbReference>
<dbReference type="InterPro" id="IPR004640">
    <property type="entry name" value="HscB"/>
</dbReference>
<dbReference type="PANTHER" id="PTHR14021">
    <property type="entry name" value="IRON-SULFUR CLUSTER CO-CHAPERONE PROTEIN HSCB"/>
    <property type="match status" value="1"/>
</dbReference>
<dbReference type="GO" id="GO:0051087">
    <property type="term" value="F:protein-folding chaperone binding"/>
    <property type="evidence" value="ECO:0007669"/>
    <property type="project" value="InterPro"/>
</dbReference>
<dbReference type="CDD" id="cd06257">
    <property type="entry name" value="DnaJ"/>
    <property type="match status" value="1"/>
</dbReference>
<sequence>MNAATVNADRFGQDFFALFDLPRRFAIDAAQLDERYRAAASQVHPDRFAHAGDAERRAALMMATRVNEAYQTLKSPLARARYLLTLSGVDTQEETNTAMPPAFLMAQMEWREAIMDAKMARDVDALEKLARELRADAAVLRDELAAALDGAGDLDAAALLVRKWRFLEKLEQEIGDAIEALLF</sequence>
<dbReference type="InterPro" id="IPR009073">
    <property type="entry name" value="HscB_oligo_C"/>
</dbReference>
<dbReference type="OrthoDB" id="287587at2"/>
<reference evidence="7" key="1">
    <citation type="submission" date="2016-01" db="EMBL/GenBank/DDBJ databases">
        <title>Draft genome of Chromobacterium sp. F49.</title>
        <authorList>
            <person name="Hong K.W."/>
        </authorList>
    </citation>
    <scope>NUCLEOTIDE SEQUENCE [LARGE SCALE GENOMIC DNA]</scope>
    <source>
        <strain evidence="7">CN10</strain>
    </source>
</reference>
<protein>
    <recommendedName>
        <fullName evidence="4">Co-chaperone protein HscB homolog</fullName>
    </recommendedName>
</protein>
<comment type="similarity">
    <text evidence="1 4">Belongs to the HscB family.</text>
</comment>
<dbReference type="PROSITE" id="PS50076">
    <property type="entry name" value="DNAJ_2"/>
    <property type="match status" value="1"/>
</dbReference>
<dbReference type="Pfam" id="PF07743">
    <property type="entry name" value="HSCB_C"/>
    <property type="match status" value="1"/>
</dbReference>
<keyword evidence="2 4" id="KW-0143">Chaperone</keyword>
<dbReference type="SUPFAM" id="SSF47144">
    <property type="entry name" value="HSC20 (HSCB), C-terminal oligomerisation domain"/>
    <property type="match status" value="1"/>
</dbReference>
<comment type="subunit">
    <text evidence="4">Interacts with HscA and stimulates its ATPase activity.</text>
</comment>
<evidence type="ECO:0000256" key="3">
    <source>
        <dbReference type="ARBA" id="ARBA00025596"/>
    </source>
</evidence>
<evidence type="ECO:0000313" key="6">
    <source>
        <dbReference type="EMBL" id="KZE32787.1"/>
    </source>
</evidence>
<organism evidence="6 7">
    <name type="scientific">Crenobacter luteus</name>
    <dbReference type="NCBI Taxonomy" id="1452487"/>
    <lineage>
        <taxon>Bacteria</taxon>
        <taxon>Pseudomonadati</taxon>
        <taxon>Pseudomonadota</taxon>
        <taxon>Betaproteobacteria</taxon>
        <taxon>Neisseriales</taxon>
        <taxon>Neisseriaceae</taxon>
        <taxon>Crenobacter</taxon>
    </lineage>
</organism>
<dbReference type="HAMAP" id="MF_00682">
    <property type="entry name" value="HscB"/>
    <property type="match status" value="1"/>
</dbReference>
<dbReference type="AlphaFoldDB" id="A0A163CMF5"/>
<dbReference type="SUPFAM" id="SSF46565">
    <property type="entry name" value="Chaperone J-domain"/>
    <property type="match status" value="1"/>
</dbReference>
<comment type="function">
    <text evidence="3 4">Co-chaperone involved in the maturation of iron-sulfur cluster-containing proteins. Seems to help targeting proteins to be folded toward HscA.</text>
</comment>
<evidence type="ECO:0000256" key="4">
    <source>
        <dbReference type="HAMAP-Rule" id="MF_00682"/>
    </source>
</evidence>
<dbReference type="InterPro" id="IPR036869">
    <property type="entry name" value="J_dom_sf"/>
</dbReference>
<evidence type="ECO:0000256" key="1">
    <source>
        <dbReference type="ARBA" id="ARBA00010476"/>
    </source>
</evidence>
<feature type="domain" description="J" evidence="5">
    <location>
        <begin position="14"/>
        <end position="86"/>
    </location>
</feature>